<accession>A0A0W0FLA6</accession>
<gene>
    <name evidence="1" type="ORF">WG66_10383</name>
</gene>
<name>A0A0W0FLA6_MONRR</name>
<comment type="caution">
    <text evidence="1">The sequence shown here is derived from an EMBL/GenBank/DDBJ whole genome shotgun (WGS) entry which is preliminary data.</text>
</comment>
<sequence length="389" mass="43097">MLAQHITDNENFTVTGAIAVPRPSLDIANLPLHVILPDTNPDRDRFATDEDVSPNDPAFLRKVITHQKGLRRATEISKGQFLLNLRQRCVGVVQTPVPSSSIPQTHATIRIDASAVYLPTSEPFSTLIHSPLSTTQEVTNRTSPTPVEELENSQMSPLLLPCPQCLPAMNSPPPLPVQLSPPEECSSQQDFLQTSRTPYNSLPPLFPSTQTPNVPIVSVWDDEDAELDDRALPIDSTSSNPITHTTALLDEVHQELSVLCANWESTAPLTVWTISAQFATLIKLAISLDIVGTEDSLQELWDETILAAHQLLTLIGEMIPRGTMPTMEMESNERPQDLPLGDRIVMDMGSPKGPRIFRRIDRETEMREPKEPQWQGEWLIGGQPIALNM</sequence>
<evidence type="ECO:0000313" key="2">
    <source>
        <dbReference type="Proteomes" id="UP000054988"/>
    </source>
</evidence>
<dbReference type="EMBL" id="LATX01001870">
    <property type="protein sequence ID" value="KTB37042.1"/>
    <property type="molecule type" value="Genomic_DNA"/>
</dbReference>
<dbReference type="AlphaFoldDB" id="A0A0W0FLA6"/>
<dbReference type="Proteomes" id="UP000054988">
    <property type="component" value="Unassembled WGS sequence"/>
</dbReference>
<proteinExistence type="predicted"/>
<organism evidence="1 2">
    <name type="scientific">Moniliophthora roreri</name>
    <name type="common">Frosty pod rot fungus</name>
    <name type="synonym">Monilia roreri</name>
    <dbReference type="NCBI Taxonomy" id="221103"/>
    <lineage>
        <taxon>Eukaryota</taxon>
        <taxon>Fungi</taxon>
        <taxon>Dikarya</taxon>
        <taxon>Basidiomycota</taxon>
        <taxon>Agaricomycotina</taxon>
        <taxon>Agaricomycetes</taxon>
        <taxon>Agaricomycetidae</taxon>
        <taxon>Agaricales</taxon>
        <taxon>Marasmiineae</taxon>
        <taxon>Marasmiaceae</taxon>
        <taxon>Moniliophthora</taxon>
    </lineage>
</organism>
<evidence type="ECO:0000313" key="1">
    <source>
        <dbReference type="EMBL" id="KTB37042.1"/>
    </source>
</evidence>
<reference evidence="1 2" key="1">
    <citation type="submission" date="2015-12" db="EMBL/GenBank/DDBJ databases">
        <title>Draft genome sequence of Moniliophthora roreri, the causal agent of frosty pod rot of cacao.</title>
        <authorList>
            <person name="Aime M.C."/>
            <person name="Diaz-Valderrama J.R."/>
            <person name="Kijpornyongpan T."/>
            <person name="Phillips-Mora W."/>
        </authorList>
    </citation>
    <scope>NUCLEOTIDE SEQUENCE [LARGE SCALE GENOMIC DNA]</scope>
    <source>
        <strain evidence="1 2">MCA 2952</strain>
    </source>
</reference>
<protein>
    <submittedName>
        <fullName evidence="1">Uncharacterized protein</fullName>
    </submittedName>
</protein>